<dbReference type="PANTHER" id="PTHR35528">
    <property type="entry name" value="BLL1675 PROTEIN"/>
    <property type="match status" value="1"/>
</dbReference>
<protein>
    <submittedName>
        <fullName evidence="3">DDE-type integrase/transposase/recombinase</fullName>
    </submittedName>
</protein>
<dbReference type="Proteomes" id="UP001626549">
    <property type="component" value="Chromosome"/>
</dbReference>
<evidence type="ECO:0000313" key="3">
    <source>
        <dbReference type="EMBL" id="WOJ98137.1"/>
    </source>
</evidence>
<evidence type="ECO:0000256" key="1">
    <source>
        <dbReference type="SAM" id="MobiDB-lite"/>
    </source>
</evidence>
<name>A0ABZ0IF18_9GAMM</name>
<sequence length="110" mass="13026">MVIVEQKKLRRNSPHLLTGWFFVVECFGHGEVVDVLQARQDRAAAKRFFKRLLRNNGREPRKIMTDKLRSYGVAHRELMPETVHSTEQYENNRAEQSQGLPRFMGMRRLE</sequence>
<organism evidence="3 4">
    <name type="scientific">Congregibacter brevis</name>
    <dbReference type="NCBI Taxonomy" id="3081201"/>
    <lineage>
        <taxon>Bacteria</taxon>
        <taxon>Pseudomonadati</taxon>
        <taxon>Pseudomonadota</taxon>
        <taxon>Gammaproteobacteria</taxon>
        <taxon>Cellvibrionales</taxon>
        <taxon>Halieaceae</taxon>
        <taxon>Congregibacter</taxon>
    </lineage>
</organism>
<accession>A0ABZ0IF18</accession>
<keyword evidence="4" id="KW-1185">Reference proteome</keyword>
<dbReference type="Pfam" id="PF13610">
    <property type="entry name" value="DDE_Tnp_IS240"/>
    <property type="match status" value="1"/>
</dbReference>
<feature type="compositionally biased region" description="Polar residues" evidence="1">
    <location>
        <begin position="83"/>
        <end position="99"/>
    </location>
</feature>
<dbReference type="InterPro" id="IPR032874">
    <property type="entry name" value="DDE_dom"/>
</dbReference>
<proteinExistence type="predicted"/>
<gene>
    <name evidence="3" type="ORF">R0137_06060</name>
</gene>
<evidence type="ECO:0000259" key="2">
    <source>
        <dbReference type="Pfam" id="PF13610"/>
    </source>
</evidence>
<reference evidence="3 4" key="1">
    <citation type="submission" date="2023-10" db="EMBL/GenBank/DDBJ databases">
        <title>Two novel species belonging to the OM43/NOR5 clade.</title>
        <authorList>
            <person name="Park M."/>
        </authorList>
    </citation>
    <scope>NUCLEOTIDE SEQUENCE [LARGE SCALE GENOMIC DNA]</scope>
    <source>
        <strain evidence="3 4">IMCC45268</strain>
    </source>
</reference>
<dbReference type="EMBL" id="CP136865">
    <property type="protein sequence ID" value="WOJ98137.1"/>
    <property type="molecule type" value="Genomic_DNA"/>
</dbReference>
<dbReference type="InterPro" id="IPR052183">
    <property type="entry name" value="IS_Transposase"/>
</dbReference>
<feature type="domain" description="DDE" evidence="2">
    <location>
        <begin position="29"/>
        <end position="97"/>
    </location>
</feature>
<dbReference type="RefSeq" id="WP_407329345.1">
    <property type="nucleotide sequence ID" value="NZ_CP136865.1"/>
</dbReference>
<dbReference type="PANTHER" id="PTHR35528:SF3">
    <property type="entry name" value="BLL1675 PROTEIN"/>
    <property type="match status" value="1"/>
</dbReference>
<feature type="region of interest" description="Disordered" evidence="1">
    <location>
        <begin position="82"/>
        <end position="110"/>
    </location>
</feature>
<evidence type="ECO:0000313" key="4">
    <source>
        <dbReference type="Proteomes" id="UP001626549"/>
    </source>
</evidence>